<accession>A0A1M7FJ87</accession>
<reference evidence="2 3" key="1">
    <citation type="submission" date="2016-11" db="EMBL/GenBank/DDBJ databases">
        <authorList>
            <person name="Jaros S."/>
            <person name="Januszkiewicz K."/>
            <person name="Wedrychowicz H."/>
        </authorList>
    </citation>
    <scope>NUCLEOTIDE SEQUENCE [LARGE SCALE GENOMIC DNA]</scope>
    <source>
        <strain evidence="2 3">DSM 22153</strain>
    </source>
</reference>
<evidence type="ECO:0000313" key="2">
    <source>
        <dbReference type="EMBL" id="SHM04025.1"/>
    </source>
</evidence>
<name>A0A1M7FJ87_9HYPH</name>
<dbReference type="AlphaFoldDB" id="A0A1M7FJ87"/>
<proteinExistence type="predicted"/>
<evidence type="ECO:0000259" key="1">
    <source>
        <dbReference type="Pfam" id="PF14206"/>
    </source>
</evidence>
<keyword evidence="3" id="KW-1185">Reference proteome</keyword>
<organism evidence="2 3">
    <name type="scientific">Roseibium suaedae</name>
    <dbReference type="NCBI Taxonomy" id="735517"/>
    <lineage>
        <taxon>Bacteria</taxon>
        <taxon>Pseudomonadati</taxon>
        <taxon>Pseudomonadota</taxon>
        <taxon>Alphaproteobacteria</taxon>
        <taxon>Hyphomicrobiales</taxon>
        <taxon>Stappiaceae</taxon>
        <taxon>Roseibium</taxon>
    </lineage>
</organism>
<dbReference type="RefSeq" id="WP_073011628.1">
    <property type="nucleotide sequence ID" value="NZ_FRBW01000002.1"/>
</dbReference>
<protein>
    <submittedName>
        <fullName evidence="2">Cysteine-rich CPCC</fullName>
    </submittedName>
</protein>
<gene>
    <name evidence="2" type="ORF">SAMN05444272_1626</name>
</gene>
<dbReference type="Proteomes" id="UP000186002">
    <property type="component" value="Unassembled WGS sequence"/>
</dbReference>
<feature type="domain" description="Cysteine-rich CPCC" evidence="1">
    <location>
        <begin position="3"/>
        <end position="77"/>
    </location>
</feature>
<sequence>MKYPCPCCHFLTLGEKPPGTFEICSVCGWEDDEVQFHDPSYAGGANKVSLETARTNFQVTGAIDESSAKHARQPLADDMP</sequence>
<dbReference type="Pfam" id="PF14206">
    <property type="entry name" value="Cys_rich_CPCC"/>
    <property type="match status" value="1"/>
</dbReference>
<dbReference type="STRING" id="735517.SAMN05444272_1626"/>
<dbReference type="EMBL" id="FRBW01000002">
    <property type="protein sequence ID" value="SHM04025.1"/>
    <property type="molecule type" value="Genomic_DNA"/>
</dbReference>
<evidence type="ECO:0000313" key="3">
    <source>
        <dbReference type="Proteomes" id="UP000186002"/>
    </source>
</evidence>
<dbReference type="InterPro" id="IPR025983">
    <property type="entry name" value="Cys_rich_CPCC"/>
</dbReference>
<dbReference type="OrthoDB" id="1456570at2"/>